<reference evidence="1 2" key="1">
    <citation type="journal article" date="2009" name="Stand. Genomic Sci.">
        <title>Complete genome sequence of Kangiella koreensis type strain (SW-125).</title>
        <authorList>
            <person name="Han C."/>
            <person name="Sikorski J."/>
            <person name="Lapidus A."/>
            <person name="Nolan M."/>
            <person name="Glavina Del Rio T."/>
            <person name="Tice H."/>
            <person name="Cheng J.F."/>
            <person name="Lucas S."/>
            <person name="Chen F."/>
            <person name="Copeland A."/>
            <person name="Ivanova N."/>
            <person name="Mavromatis K."/>
            <person name="Ovchinnikova G."/>
            <person name="Pati A."/>
            <person name="Bruce D."/>
            <person name="Goodwin L."/>
            <person name="Pitluck S."/>
            <person name="Chen A."/>
            <person name="Palaniappan K."/>
            <person name="Land M."/>
            <person name="Hauser L."/>
            <person name="Chang Y.J."/>
            <person name="Jeffries C.D."/>
            <person name="Chain P."/>
            <person name="Saunders E."/>
            <person name="Brettin T."/>
            <person name="Goker M."/>
            <person name="Tindall B.J."/>
            <person name="Bristow J."/>
            <person name="Eisen J.A."/>
            <person name="Markowitz V."/>
            <person name="Hugenholtz P."/>
            <person name="Kyrpides N.C."/>
            <person name="Klenk H.P."/>
            <person name="Detter J.C."/>
        </authorList>
    </citation>
    <scope>NUCLEOTIDE SEQUENCE [LARGE SCALE GENOMIC DNA]</scope>
    <source>
        <strain evidence="2">DSM 16069 / KCTC 12182 / SW-125</strain>
    </source>
</reference>
<organism evidence="1 2">
    <name type="scientific">Kangiella koreensis (strain DSM 16069 / JCM 12317 / KCTC 12182 / SW-125)</name>
    <dbReference type="NCBI Taxonomy" id="523791"/>
    <lineage>
        <taxon>Bacteria</taxon>
        <taxon>Pseudomonadati</taxon>
        <taxon>Pseudomonadota</taxon>
        <taxon>Gammaproteobacteria</taxon>
        <taxon>Kangiellales</taxon>
        <taxon>Kangiellaceae</taxon>
        <taxon>Kangiella</taxon>
    </lineage>
</organism>
<dbReference type="HOGENOM" id="CLU_3153796_0_0_6"/>
<proteinExistence type="predicted"/>
<gene>
    <name evidence="1" type="ordered locus">Kkor_1555</name>
</gene>
<keyword evidence="2" id="KW-1185">Reference proteome</keyword>
<sequence>MPKMQGAMIPVGEYSAHLTNMDVRNVDNAGAFIDLCFALRASVAALRC</sequence>
<dbReference type="Proteomes" id="UP000001231">
    <property type="component" value="Chromosome"/>
</dbReference>
<evidence type="ECO:0000313" key="2">
    <source>
        <dbReference type="Proteomes" id="UP000001231"/>
    </source>
</evidence>
<dbReference type="AlphaFoldDB" id="C7RCH5"/>
<dbReference type="KEGG" id="kko:Kkor_1555"/>
<name>C7RCH5_KANKD</name>
<evidence type="ECO:0000313" key="1">
    <source>
        <dbReference type="EMBL" id="ACV26967.1"/>
    </source>
</evidence>
<dbReference type="InParanoid" id="C7RCH5"/>
<protein>
    <submittedName>
        <fullName evidence="1">Uncharacterized protein</fullName>
    </submittedName>
</protein>
<accession>C7RCH5</accession>
<dbReference type="EMBL" id="CP001707">
    <property type="protein sequence ID" value="ACV26967.1"/>
    <property type="molecule type" value="Genomic_DNA"/>
</dbReference>